<dbReference type="NCBIfam" id="TIGR01221">
    <property type="entry name" value="rmlC"/>
    <property type="match status" value="1"/>
</dbReference>
<comment type="similarity">
    <text evidence="7">Belongs to the dTDP-4-dehydrorhamnose 3,5-epimerase family.</text>
</comment>
<feature type="site" description="Participates in a stacking interaction with the thymidine ring of dTDP-4-oxo-6-deoxyglucose" evidence="6">
    <location>
        <position position="138"/>
    </location>
</feature>
<dbReference type="InterPro" id="IPR000888">
    <property type="entry name" value="RmlC-like"/>
</dbReference>
<dbReference type="EC" id="5.1.3.13" evidence="3 7"/>
<evidence type="ECO:0000256" key="3">
    <source>
        <dbReference type="ARBA" id="ARBA00012098"/>
    </source>
</evidence>
<dbReference type="RefSeq" id="WP_013181172.1">
    <property type="nucleotide sequence ID" value="NC_014225.1"/>
</dbReference>
<evidence type="ECO:0000256" key="1">
    <source>
        <dbReference type="ARBA" id="ARBA00001298"/>
    </source>
</evidence>
<dbReference type="Proteomes" id="UP000001505">
    <property type="component" value="Chromosome"/>
</dbReference>
<dbReference type="OrthoDB" id="9800680at2"/>
<dbReference type="eggNOG" id="COG1898">
    <property type="taxonomic scope" value="Bacteria"/>
</dbReference>
<feature type="active site" description="Proton acceptor" evidence="5">
    <location>
        <position position="62"/>
    </location>
</feature>
<evidence type="ECO:0000313" key="8">
    <source>
        <dbReference type="EMBL" id="ADI37444.1"/>
    </source>
</evidence>
<protein>
    <recommendedName>
        <fullName evidence="4 7">dTDP-4-dehydrorhamnose 3,5-epimerase</fullName>
        <ecNumber evidence="3 7">5.1.3.13</ecNumber>
    </recommendedName>
    <alternativeName>
        <fullName evidence="7">Thymidine diphospho-4-keto-rhamnose 3,5-epimerase</fullName>
    </alternativeName>
</protein>
<dbReference type="SUPFAM" id="SSF51182">
    <property type="entry name" value="RmlC-like cupins"/>
    <property type="match status" value="1"/>
</dbReference>
<comment type="catalytic activity">
    <reaction evidence="1 7">
        <text>dTDP-4-dehydro-6-deoxy-alpha-D-glucose = dTDP-4-dehydro-beta-L-rhamnose</text>
        <dbReference type="Rhea" id="RHEA:16969"/>
        <dbReference type="ChEBI" id="CHEBI:57649"/>
        <dbReference type="ChEBI" id="CHEBI:62830"/>
        <dbReference type="EC" id="5.1.3.13"/>
    </reaction>
</comment>
<sequence length="175" mass="20234">MKMTPAPLEGVFLINLEKREDERGFFARTFCSEEFREKGLETAFVQANDSFSIEQGTLRGMHYQLPPFAETKLVRCIKGSLYDAVLDLREDSPTFGQSFGTILSADNRTMMYVPRGFAHGFLTLEPYTEVYYLVSAPYSPKFERGIRWNDPRFNISWPEPPRVISERDNSHPDFL</sequence>
<comment type="pathway">
    <text evidence="7">Carbohydrate biosynthesis; dTDP-L-rhamnose biosynthesis.</text>
</comment>
<evidence type="ECO:0000256" key="4">
    <source>
        <dbReference type="ARBA" id="ARBA00019595"/>
    </source>
</evidence>
<dbReference type="STRING" id="716544.wcw_0068"/>
<dbReference type="GO" id="GO:0005829">
    <property type="term" value="C:cytosol"/>
    <property type="evidence" value="ECO:0007669"/>
    <property type="project" value="TreeGrafter"/>
</dbReference>
<name>D6YTI3_WADCW</name>
<evidence type="ECO:0000256" key="6">
    <source>
        <dbReference type="PIRSR" id="PIRSR600888-3"/>
    </source>
</evidence>
<evidence type="ECO:0000313" key="9">
    <source>
        <dbReference type="Proteomes" id="UP000001505"/>
    </source>
</evidence>
<dbReference type="AlphaFoldDB" id="D6YTI3"/>
<comment type="subunit">
    <text evidence="7">Homodimer.</text>
</comment>
<feature type="active site" description="Proton donor" evidence="5">
    <location>
        <position position="132"/>
    </location>
</feature>
<proteinExistence type="inferred from homology"/>
<keyword evidence="7 8" id="KW-0413">Isomerase</keyword>
<gene>
    <name evidence="8" type="primary">rmlC</name>
    <name evidence="8" type="ordered locus">wcw_0068</name>
</gene>
<dbReference type="InterPro" id="IPR014710">
    <property type="entry name" value="RmlC-like_jellyroll"/>
</dbReference>
<dbReference type="CDD" id="cd00438">
    <property type="entry name" value="cupin_RmlC"/>
    <property type="match status" value="1"/>
</dbReference>
<dbReference type="GO" id="GO:0008830">
    <property type="term" value="F:dTDP-4-dehydrorhamnose 3,5-epimerase activity"/>
    <property type="evidence" value="ECO:0007669"/>
    <property type="project" value="UniProtKB-UniRule"/>
</dbReference>
<dbReference type="PANTHER" id="PTHR21047:SF2">
    <property type="entry name" value="THYMIDINE DIPHOSPHO-4-KETO-RHAMNOSE 3,5-EPIMERASE"/>
    <property type="match status" value="1"/>
</dbReference>
<keyword evidence="9" id="KW-1185">Reference proteome</keyword>
<dbReference type="PANTHER" id="PTHR21047">
    <property type="entry name" value="DTDP-6-DEOXY-D-GLUCOSE-3,5 EPIMERASE"/>
    <property type="match status" value="1"/>
</dbReference>
<dbReference type="GO" id="GO:0000271">
    <property type="term" value="P:polysaccharide biosynthetic process"/>
    <property type="evidence" value="ECO:0007669"/>
    <property type="project" value="TreeGrafter"/>
</dbReference>
<organism evidence="8 9">
    <name type="scientific">Waddlia chondrophila (strain ATCC VR-1470 / WSU 86-1044)</name>
    <dbReference type="NCBI Taxonomy" id="716544"/>
    <lineage>
        <taxon>Bacteria</taxon>
        <taxon>Pseudomonadati</taxon>
        <taxon>Chlamydiota</taxon>
        <taxon>Chlamydiia</taxon>
        <taxon>Parachlamydiales</taxon>
        <taxon>Waddliaceae</taxon>
        <taxon>Waddlia</taxon>
    </lineage>
</organism>
<dbReference type="EMBL" id="CP001928">
    <property type="protein sequence ID" value="ADI37444.1"/>
    <property type="molecule type" value="Genomic_DNA"/>
</dbReference>
<dbReference type="HOGENOM" id="CLU_090940_1_0_0"/>
<evidence type="ECO:0000256" key="5">
    <source>
        <dbReference type="PIRSR" id="PIRSR600888-1"/>
    </source>
</evidence>
<dbReference type="Pfam" id="PF00908">
    <property type="entry name" value="dTDP_sugar_isom"/>
    <property type="match status" value="1"/>
</dbReference>
<reference evidence="8 9" key="1">
    <citation type="journal article" date="2010" name="PLoS ONE">
        <title>The Waddlia genome: a window into chlamydial biology.</title>
        <authorList>
            <person name="Bertelli C."/>
            <person name="Collyn F."/>
            <person name="Croxatto A."/>
            <person name="Ruckert C."/>
            <person name="Polkinghorne A."/>
            <person name="Kebbi-Beghdadi C."/>
            <person name="Goesmann A."/>
            <person name="Vaughan L."/>
            <person name="Greub G."/>
        </authorList>
    </citation>
    <scope>NUCLEOTIDE SEQUENCE [LARGE SCALE GENOMIC DNA]</scope>
    <source>
        <strain evidence="9">ATCC VR-1470 / WSU 86-1044</strain>
    </source>
</reference>
<evidence type="ECO:0000256" key="2">
    <source>
        <dbReference type="ARBA" id="ARBA00001997"/>
    </source>
</evidence>
<dbReference type="GO" id="GO:0019305">
    <property type="term" value="P:dTDP-rhamnose biosynthetic process"/>
    <property type="evidence" value="ECO:0007669"/>
    <property type="project" value="UniProtKB-UniRule"/>
</dbReference>
<dbReference type="InterPro" id="IPR011051">
    <property type="entry name" value="RmlC_Cupin_sf"/>
</dbReference>
<evidence type="ECO:0000256" key="7">
    <source>
        <dbReference type="RuleBase" id="RU364069"/>
    </source>
</evidence>
<dbReference type="KEGG" id="wch:wcw_0068"/>
<dbReference type="UniPathway" id="UPA00124"/>
<accession>D6YTI3</accession>
<dbReference type="Gene3D" id="2.60.120.10">
    <property type="entry name" value="Jelly Rolls"/>
    <property type="match status" value="1"/>
</dbReference>
<comment type="function">
    <text evidence="2 7">Catalyzes the epimerization of the C3' and C5'positions of dTDP-6-deoxy-D-xylo-4-hexulose, forming dTDP-6-deoxy-L-lyxo-4-hexulose.</text>
</comment>